<reference evidence="2" key="1">
    <citation type="submission" date="2017-10" db="EMBL/GenBank/DDBJ databases">
        <title>Draft genome sequence of the planktic cyanobacteria Tychonema bourrellyi isolated from alpine lentic freshwater.</title>
        <authorList>
            <person name="Tett A."/>
            <person name="Armanini F."/>
            <person name="Asnicar F."/>
            <person name="Boscaini A."/>
            <person name="Pasolli E."/>
            <person name="Zolfo M."/>
            <person name="Donati C."/>
            <person name="Salmaso N."/>
            <person name="Segata N."/>
        </authorList>
    </citation>
    <scope>NUCLEOTIDE SEQUENCE</scope>
    <source>
        <strain evidence="2">FEM_GT703</strain>
    </source>
</reference>
<keyword evidence="1" id="KW-1133">Transmembrane helix</keyword>
<evidence type="ECO:0000313" key="3">
    <source>
        <dbReference type="Proteomes" id="UP000226442"/>
    </source>
</evidence>
<organism evidence="2 3">
    <name type="scientific">Tychonema bourrellyi FEM_GT703</name>
    <dbReference type="NCBI Taxonomy" id="2040638"/>
    <lineage>
        <taxon>Bacteria</taxon>
        <taxon>Bacillati</taxon>
        <taxon>Cyanobacteriota</taxon>
        <taxon>Cyanophyceae</taxon>
        <taxon>Oscillatoriophycideae</taxon>
        <taxon>Oscillatoriales</taxon>
        <taxon>Microcoleaceae</taxon>
        <taxon>Tychonema</taxon>
    </lineage>
</organism>
<evidence type="ECO:0000313" key="2">
    <source>
        <dbReference type="EMBL" id="PHX54371.1"/>
    </source>
</evidence>
<evidence type="ECO:0000256" key="1">
    <source>
        <dbReference type="SAM" id="Phobius"/>
    </source>
</evidence>
<dbReference type="AlphaFoldDB" id="A0A2G4EXX1"/>
<keyword evidence="1" id="KW-0472">Membrane</keyword>
<feature type="transmembrane region" description="Helical" evidence="1">
    <location>
        <begin position="172"/>
        <end position="193"/>
    </location>
</feature>
<proteinExistence type="predicted"/>
<gene>
    <name evidence="2" type="ORF">CP500_016585</name>
</gene>
<keyword evidence="3" id="KW-1185">Reference proteome</keyword>
<accession>A0A2G4EXX1</accession>
<feature type="transmembrane region" description="Helical" evidence="1">
    <location>
        <begin position="23"/>
        <end position="41"/>
    </location>
</feature>
<dbReference type="Pfam" id="PF11375">
    <property type="entry name" value="DUF3177"/>
    <property type="match status" value="1"/>
</dbReference>
<sequence>MLSLLLAATGPWFQPLVWMDYRLSVLLTVSIPLVVLIWAVVEKAEAIVRLSIIYWRVASLLTITLYLMMAALPVSFVSSVIGRALIPASLWFWADLNEEIADRPQSPLKLAFTAWRWAITVYSGLGAIAQIPFLTCAFKSQNQVIDEPFCRIWLDPPWLYKQMFHATSTPTFLGFLAMAGLGIYVVYLSYFVLIRLGKQGRSATGQ</sequence>
<keyword evidence="1" id="KW-0812">Transmembrane</keyword>
<feature type="transmembrane region" description="Helical" evidence="1">
    <location>
        <begin position="53"/>
        <end position="70"/>
    </location>
</feature>
<comment type="caution">
    <text evidence="2">The sequence shown here is derived from an EMBL/GenBank/DDBJ whole genome shotgun (WGS) entry which is preliminary data.</text>
</comment>
<protein>
    <submittedName>
        <fullName evidence="2">DUF3177 domain-containing protein</fullName>
    </submittedName>
</protein>
<dbReference type="RefSeq" id="WP_096829929.1">
    <property type="nucleotide sequence ID" value="NZ_NXIB02000106.1"/>
</dbReference>
<dbReference type="EMBL" id="NXIB02000106">
    <property type="protein sequence ID" value="PHX54371.1"/>
    <property type="molecule type" value="Genomic_DNA"/>
</dbReference>
<dbReference type="OrthoDB" id="517164at2"/>
<dbReference type="Proteomes" id="UP000226442">
    <property type="component" value="Unassembled WGS sequence"/>
</dbReference>
<name>A0A2G4EXX1_9CYAN</name>
<feature type="transmembrane region" description="Helical" evidence="1">
    <location>
        <begin position="114"/>
        <end position="133"/>
    </location>
</feature>
<dbReference type="InterPro" id="IPR021515">
    <property type="entry name" value="DUF3177"/>
</dbReference>